<evidence type="ECO:0000313" key="1">
    <source>
        <dbReference type="EMBL" id="PWJ22392.1"/>
    </source>
</evidence>
<dbReference type="EMBL" id="QGDJ01000001">
    <property type="protein sequence ID" value="PWJ22392.1"/>
    <property type="molecule type" value="Genomic_DNA"/>
</dbReference>
<proteinExistence type="predicted"/>
<accession>A0A2Y9A2J4</accession>
<reference evidence="1 3" key="2">
    <citation type="submission" date="2018-03" db="EMBL/GenBank/DDBJ databases">
        <title>Genomic Encyclopedia of Archaeal and Bacterial Type Strains, Phase II (KMG-II): from individual species to whole genera.</title>
        <authorList>
            <person name="Goeker M."/>
        </authorList>
    </citation>
    <scope>NUCLEOTIDE SEQUENCE [LARGE SCALE GENOMIC DNA]</scope>
    <source>
        <strain evidence="1 3">DSM 25227</strain>
    </source>
</reference>
<protein>
    <submittedName>
        <fullName evidence="2">Uncharacterized protein</fullName>
    </submittedName>
</protein>
<organism evidence="2 4">
    <name type="scientific">Jannaschia seohaensis</name>
    <dbReference type="NCBI Taxonomy" id="475081"/>
    <lineage>
        <taxon>Bacteria</taxon>
        <taxon>Pseudomonadati</taxon>
        <taxon>Pseudomonadota</taxon>
        <taxon>Alphaproteobacteria</taxon>
        <taxon>Rhodobacterales</taxon>
        <taxon>Roseobacteraceae</taxon>
        <taxon>Jannaschia</taxon>
    </lineage>
</organism>
<dbReference type="AlphaFoldDB" id="A0A2Y9A2J4"/>
<evidence type="ECO:0000313" key="4">
    <source>
        <dbReference type="Proteomes" id="UP000251571"/>
    </source>
</evidence>
<dbReference type="RefSeq" id="WP_109562953.1">
    <property type="nucleotide sequence ID" value="NZ_QGDJ01000001.1"/>
</dbReference>
<gene>
    <name evidence="1" type="ORF">BCF38_101804</name>
    <name evidence="2" type="ORF">SAMN05421539_101804</name>
</gene>
<evidence type="ECO:0000313" key="3">
    <source>
        <dbReference type="Proteomes" id="UP000245839"/>
    </source>
</evidence>
<reference evidence="2 4" key="1">
    <citation type="submission" date="2016-10" db="EMBL/GenBank/DDBJ databases">
        <authorList>
            <person name="Cai Z."/>
        </authorList>
    </citation>
    <scope>NUCLEOTIDE SEQUENCE [LARGE SCALE GENOMIC DNA]</scope>
    <source>
        <strain evidence="2 4">DSM 25227</strain>
    </source>
</reference>
<dbReference type="Proteomes" id="UP000245839">
    <property type="component" value="Unassembled WGS sequence"/>
</dbReference>
<name>A0A2Y9A2J4_9RHOB</name>
<evidence type="ECO:0000313" key="2">
    <source>
        <dbReference type="EMBL" id="SSA38670.1"/>
    </source>
</evidence>
<dbReference type="Proteomes" id="UP000251571">
    <property type="component" value="Unassembled WGS sequence"/>
</dbReference>
<sequence>MAAPRLAPDIACDRQPPLIALLRFAALECRTAPRADLPPGEAMRDAAVEEMAVLLARMLPTLLQRRPVIRRPGAADLSFDESWLLALARALSGGDAASARFLLARRARPEGAAVLRMLVGDLAARLDFS</sequence>
<keyword evidence="3" id="KW-1185">Reference proteome</keyword>
<dbReference type="OrthoDB" id="7854136at2"/>
<dbReference type="EMBL" id="UETC01000001">
    <property type="protein sequence ID" value="SSA38670.1"/>
    <property type="molecule type" value="Genomic_DNA"/>
</dbReference>